<dbReference type="InterPro" id="IPR008927">
    <property type="entry name" value="6-PGluconate_DH-like_C_sf"/>
</dbReference>
<evidence type="ECO:0000313" key="17">
    <source>
        <dbReference type="Proteomes" id="UP000198885"/>
    </source>
</evidence>
<dbReference type="Gene3D" id="3.90.226.10">
    <property type="entry name" value="2-enoyl-CoA Hydratase, Chain A, domain 1"/>
    <property type="match status" value="1"/>
</dbReference>
<evidence type="ECO:0000256" key="4">
    <source>
        <dbReference type="ARBA" id="ARBA00012076"/>
    </source>
</evidence>
<feature type="domain" description="3-hydroxyacyl-CoA dehydrogenase NAD binding" evidence="15">
    <location>
        <begin position="324"/>
        <end position="497"/>
    </location>
</feature>
<dbReference type="AlphaFoldDB" id="A0A1H9VE11"/>
<comment type="similarity">
    <text evidence="3">In the N-terminal section; belongs to the enoyl-CoA hydratase/isomerase family.</text>
</comment>
<evidence type="ECO:0000256" key="8">
    <source>
        <dbReference type="ARBA" id="ARBA00023027"/>
    </source>
</evidence>
<comment type="pathway">
    <text evidence="1">Lipid metabolism; fatty acid beta-oxidation.</text>
</comment>
<dbReference type="OrthoDB" id="9771883at2"/>
<evidence type="ECO:0000313" key="16">
    <source>
        <dbReference type="EMBL" id="SES19915.1"/>
    </source>
</evidence>
<evidence type="ECO:0000259" key="15">
    <source>
        <dbReference type="Pfam" id="PF02737"/>
    </source>
</evidence>
<dbReference type="InterPro" id="IPR006180">
    <property type="entry name" value="3-OHacyl-CoA_DH_CS"/>
</dbReference>
<evidence type="ECO:0000256" key="12">
    <source>
        <dbReference type="ARBA" id="ARBA00049556"/>
    </source>
</evidence>
<protein>
    <recommendedName>
        <fullName evidence="4">enoyl-CoA hydratase</fullName>
        <ecNumber evidence="4">4.2.1.17</ecNumber>
    </recommendedName>
</protein>
<dbReference type="STRING" id="641238.SAMN04490244_10744"/>
<evidence type="ECO:0000256" key="10">
    <source>
        <dbReference type="ARBA" id="ARBA00023239"/>
    </source>
</evidence>
<evidence type="ECO:0000256" key="7">
    <source>
        <dbReference type="ARBA" id="ARBA00023002"/>
    </source>
</evidence>
<keyword evidence="9" id="KW-0443">Lipid metabolism</keyword>
<dbReference type="PANTHER" id="PTHR43612">
    <property type="entry name" value="TRIFUNCTIONAL ENZYME SUBUNIT ALPHA"/>
    <property type="match status" value="1"/>
</dbReference>
<dbReference type="UniPathway" id="UPA00659"/>
<dbReference type="GO" id="GO:0016509">
    <property type="term" value="F:long-chain (3S)-3-hydroxyacyl-CoA dehydrogenase (NAD+) activity"/>
    <property type="evidence" value="ECO:0007669"/>
    <property type="project" value="TreeGrafter"/>
</dbReference>
<dbReference type="Proteomes" id="UP000198885">
    <property type="component" value="Unassembled WGS sequence"/>
</dbReference>
<evidence type="ECO:0000256" key="3">
    <source>
        <dbReference type="ARBA" id="ARBA00008750"/>
    </source>
</evidence>
<dbReference type="PROSITE" id="PS00067">
    <property type="entry name" value="3HCDH"/>
    <property type="match status" value="1"/>
</dbReference>
<dbReference type="GO" id="GO:0004300">
    <property type="term" value="F:enoyl-CoA hydratase activity"/>
    <property type="evidence" value="ECO:0007669"/>
    <property type="project" value="UniProtKB-EC"/>
</dbReference>
<dbReference type="InterPro" id="IPR036291">
    <property type="entry name" value="NAD(P)-bd_dom_sf"/>
</dbReference>
<keyword evidence="10" id="KW-0456">Lyase</keyword>
<proteinExistence type="inferred from homology"/>
<accession>A0A1H9VE11</accession>
<dbReference type="InterPro" id="IPR029045">
    <property type="entry name" value="ClpP/crotonase-like_dom_sf"/>
</dbReference>
<evidence type="ECO:0000256" key="1">
    <source>
        <dbReference type="ARBA" id="ARBA00005005"/>
    </source>
</evidence>
<dbReference type="Pfam" id="PF02737">
    <property type="entry name" value="3HCDH_N"/>
    <property type="match status" value="1"/>
</dbReference>
<keyword evidence="8" id="KW-0520">NAD</keyword>
<dbReference type="InterPro" id="IPR050136">
    <property type="entry name" value="FA_oxidation_alpha_subunit"/>
</dbReference>
<dbReference type="Gene3D" id="1.10.1040.50">
    <property type="match status" value="1"/>
</dbReference>
<sequence length="692" mass="73808">MTGPVLSYLGETRLELGPLDGVEPTGNWRVATDAAGITWLGLDKAGSGTNTISEDVLRELADHVERIETKRPRAVVIRSTKSSGFAAGADIGGFSDLEAGGAEELLRQGHDVLDRIERLPCPTVAVIHGQALGGGFELALACDRRILITGGAVGFPEVRLGLHPGLGGTFRLTGLIDPTEAMSLMLTGKTAHAGKARKLGIVDVVTEERHVAAAVETFAQGDAPDRATGWKARAMNLKQGRQLAARQMRSKTAKQAPQDHFPAPHALIDLWEEYGDDPNAMQKAEIASFARLLEGDTAQNLIRVFFLNQSLKAAGRGDSGISRVHVTGAGPMGRDIAAWAAIKGHHVTLGDVDASALGAAVKSSRRTCEGAHLSPAQTRDALDRLMPDPRGYGVPRADLVIEAGPEDPDLKAKIHADLVARMKPNAILASNTSSLGLASLADALPSPQRFAGLHFFNPVPKMQLVEVVSHDRTDADVTDRLAAFCGTLGKLPARVRDYPGFLVNRALTPYLMEAMMLVDEGVDKETVDGAAIRFGMPMGPVTLADQIGLDICLHVAESLRANLDKPMAEIPGWLREKVDKGETGRKAGKGFYDWSQGTPEPGDAPEGPADLTDRLILPILDACVECLRRDVATDEDQVDGAMIFATGFAPFRGGPMHYARTRGTGEVKARLEALAEAHGNRFAPDDGWSSID</sequence>
<feature type="region of interest" description="Disordered" evidence="13">
    <location>
        <begin position="586"/>
        <end position="610"/>
    </location>
</feature>
<dbReference type="EC" id="4.2.1.17" evidence="4"/>
<comment type="similarity">
    <text evidence="2">In the central section; belongs to the 3-hydroxyacyl-CoA dehydrogenase family.</text>
</comment>
<dbReference type="SUPFAM" id="SSF51735">
    <property type="entry name" value="NAD(P)-binding Rossmann-fold domains"/>
    <property type="match status" value="1"/>
</dbReference>
<dbReference type="GO" id="GO:0006635">
    <property type="term" value="P:fatty acid beta-oxidation"/>
    <property type="evidence" value="ECO:0007669"/>
    <property type="project" value="UniProtKB-UniPathway"/>
</dbReference>
<gene>
    <name evidence="16" type="ORF">SAMN04490244_10744</name>
</gene>
<dbReference type="Pfam" id="PF00725">
    <property type="entry name" value="3HCDH"/>
    <property type="match status" value="1"/>
</dbReference>
<dbReference type="Pfam" id="PF00378">
    <property type="entry name" value="ECH_1"/>
    <property type="match status" value="1"/>
</dbReference>
<dbReference type="Gene3D" id="3.40.50.720">
    <property type="entry name" value="NAD(P)-binding Rossmann-like Domain"/>
    <property type="match status" value="1"/>
</dbReference>
<feature type="domain" description="3-hydroxyacyl-CoA dehydrogenase C-terminal" evidence="14">
    <location>
        <begin position="500"/>
        <end position="594"/>
    </location>
</feature>
<dbReference type="EMBL" id="FOGU01000007">
    <property type="protein sequence ID" value="SES19915.1"/>
    <property type="molecule type" value="Genomic_DNA"/>
</dbReference>
<dbReference type="RefSeq" id="WP_092694211.1">
    <property type="nucleotide sequence ID" value="NZ_FOGU01000007.1"/>
</dbReference>
<evidence type="ECO:0000256" key="2">
    <source>
        <dbReference type="ARBA" id="ARBA00007005"/>
    </source>
</evidence>
<dbReference type="GO" id="GO:0070403">
    <property type="term" value="F:NAD+ binding"/>
    <property type="evidence" value="ECO:0007669"/>
    <property type="project" value="InterPro"/>
</dbReference>
<evidence type="ECO:0000256" key="5">
    <source>
        <dbReference type="ARBA" id="ARBA00022832"/>
    </source>
</evidence>
<dbReference type="PANTHER" id="PTHR43612:SF3">
    <property type="entry name" value="TRIFUNCTIONAL ENZYME SUBUNIT ALPHA, MITOCHONDRIAL"/>
    <property type="match status" value="1"/>
</dbReference>
<keyword evidence="11" id="KW-0511">Multifunctional enzyme</keyword>
<keyword evidence="6" id="KW-0442">Lipid degradation</keyword>
<evidence type="ECO:0000256" key="13">
    <source>
        <dbReference type="SAM" id="MobiDB-lite"/>
    </source>
</evidence>
<evidence type="ECO:0000259" key="14">
    <source>
        <dbReference type="Pfam" id="PF00725"/>
    </source>
</evidence>
<evidence type="ECO:0000256" key="11">
    <source>
        <dbReference type="ARBA" id="ARBA00023268"/>
    </source>
</evidence>
<comment type="catalytic activity">
    <reaction evidence="12">
        <text>a (3S)-3-hydroxyacyl-CoA + NAD(+) = a 3-oxoacyl-CoA + NADH + H(+)</text>
        <dbReference type="Rhea" id="RHEA:22432"/>
        <dbReference type="ChEBI" id="CHEBI:15378"/>
        <dbReference type="ChEBI" id="CHEBI:57318"/>
        <dbReference type="ChEBI" id="CHEBI:57540"/>
        <dbReference type="ChEBI" id="CHEBI:57945"/>
        <dbReference type="ChEBI" id="CHEBI:90726"/>
        <dbReference type="EC" id="1.1.1.35"/>
    </reaction>
</comment>
<name>A0A1H9VE11_9RHOB</name>
<reference evidence="16 17" key="1">
    <citation type="submission" date="2016-10" db="EMBL/GenBank/DDBJ databases">
        <authorList>
            <person name="de Groot N.N."/>
        </authorList>
    </citation>
    <scope>NUCLEOTIDE SEQUENCE [LARGE SCALE GENOMIC DNA]</scope>
    <source>
        <strain evidence="16 17">DSM 23042</strain>
    </source>
</reference>
<evidence type="ECO:0000256" key="9">
    <source>
        <dbReference type="ARBA" id="ARBA00023098"/>
    </source>
</evidence>
<dbReference type="InterPro" id="IPR006108">
    <property type="entry name" value="3HC_DH_C"/>
</dbReference>
<keyword evidence="17" id="KW-1185">Reference proteome</keyword>
<dbReference type="InterPro" id="IPR006176">
    <property type="entry name" value="3-OHacyl-CoA_DH_NAD-bd"/>
</dbReference>
<organism evidence="16 17">
    <name type="scientific">Tranquillimonas rosea</name>
    <dbReference type="NCBI Taxonomy" id="641238"/>
    <lineage>
        <taxon>Bacteria</taxon>
        <taxon>Pseudomonadati</taxon>
        <taxon>Pseudomonadota</taxon>
        <taxon>Alphaproteobacteria</taxon>
        <taxon>Rhodobacterales</taxon>
        <taxon>Roseobacteraceae</taxon>
        <taxon>Tranquillimonas</taxon>
    </lineage>
</organism>
<keyword evidence="5" id="KW-0276">Fatty acid metabolism</keyword>
<dbReference type="CDD" id="cd06558">
    <property type="entry name" value="crotonase-like"/>
    <property type="match status" value="1"/>
</dbReference>
<dbReference type="SUPFAM" id="SSF52096">
    <property type="entry name" value="ClpP/crotonase"/>
    <property type="match status" value="1"/>
</dbReference>
<dbReference type="SUPFAM" id="SSF48179">
    <property type="entry name" value="6-phosphogluconate dehydrogenase C-terminal domain-like"/>
    <property type="match status" value="2"/>
</dbReference>
<evidence type="ECO:0000256" key="6">
    <source>
        <dbReference type="ARBA" id="ARBA00022963"/>
    </source>
</evidence>
<dbReference type="InterPro" id="IPR001753">
    <property type="entry name" value="Enoyl-CoA_hydra/iso"/>
</dbReference>
<keyword evidence="7" id="KW-0560">Oxidoreductase</keyword>